<evidence type="ECO:0000313" key="2">
    <source>
        <dbReference type="Proteomes" id="UP000492821"/>
    </source>
</evidence>
<dbReference type="WBParaSite" id="Pan_g9028.t1">
    <property type="protein sequence ID" value="Pan_g9028.t1"/>
    <property type="gene ID" value="Pan_g9028"/>
</dbReference>
<name>A0A7E5A214_PANRE</name>
<feature type="domain" description="Nucleotide-diphospho-sugar transferase" evidence="1">
    <location>
        <begin position="158"/>
        <end position="358"/>
    </location>
</feature>
<accession>A0A7E5A214</accession>
<proteinExistence type="predicted"/>
<dbReference type="Proteomes" id="UP000492821">
    <property type="component" value="Unassembled WGS sequence"/>
</dbReference>
<evidence type="ECO:0000259" key="1">
    <source>
        <dbReference type="Pfam" id="PF03407"/>
    </source>
</evidence>
<dbReference type="AlphaFoldDB" id="A0A7E5A214"/>
<dbReference type="PANTHER" id="PTHR31967:SF12">
    <property type="entry name" value="NUCLEOTIDE-DIPHOSPHO-SUGAR TRANSFERASE DOMAIN-CONTAINING PROTEIN"/>
    <property type="match status" value="1"/>
</dbReference>
<reference evidence="2" key="1">
    <citation type="journal article" date="2013" name="Genetics">
        <title>The draft genome and transcriptome of Panagrellus redivivus are shaped by the harsh demands of a free-living lifestyle.</title>
        <authorList>
            <person name="Srinivasan J."/>
            <person name="Dillman A.R."/>
            <person name="Macchietto M.G."/>
            <person name="Heikkinen L."/>
            <person name="Lakso M."/>
            <person name="Fracchia K.M."/>
            <person name="Antoshechkin I."/>
            <person name="Mortazavi A."/>
            <person name="Wong G."/>
            <person name="Sternberg P.W."/>
        </authorList>
    </citation>
    <scope>NUCLEOTIDE SEQUENCE [LARGE SCALE GENOMIC DNA]</scope>
    <source>
        <strain evidence="2">MT8872</strain>
    </source>
</reference>
<sequence>MPFSLNRLIGSRHKVAFLFVIACLYGLGHWTHNIASNNWLPDVVIDPTLKKKNADGPLILKDDVLDKVLVGKTQLLQGAALLGDAKDLFDQPIAKVEPTVPTEIEPTEAFLEKFREKATKVANSTDNFVLFSVINEAYLNLTQNFLCNVNALRNGASIHKKMLLVALKPSTCKKIVKDWSTVTCVALEADSVHNEDISWGKKAYVQILNFRATLLLELAKLDISFILFESDSIWFRAPFELISNATVIDDADIIIPINGYTGKEQFAFDPLVAFNTRATIDFFTEMRDRLKASPDAMDQKILNELCATQYNGVVCRNFDWKDVADGKWFKMSERERKKFKPLIVNNNYYVGVKNKAARQALNGLWFLSPKGICNTSKAKKALAKWQ</sequence>
<evidence type="ECO:0000313" key="3">
    <source>
        <dbReference type="WBParaSite" id="Pan_g9028.t1"/>
    </source>
</evidence>
<organism evidence="2 3">
    <name type="scientific">Panagrellus redivivus</name>
    <name type="common">Microworm</name>
    <dbReference type="NCBI Taxonomy" id="6233"/>
    <lineage>
        <taxon>Eukaryota</taxon>
        <taxon>Metazoa</taxon>
        <taxon>Ecdysozoa</taxon>
        <taxon>Nematoda</taxon>
        <taxon>Chromadorea</taxon>
        <taxon>Rhabditida</taxon>
        <taxon>Tylenchina</taxon>
        <taxon>Panagrolaimomorpha</taxon>
        <taxon>Panagrolaimoidea</taxon>
        <taxon>Panagrolaimidae</taxon>
        <taxon>Panagrellus</taxon>
    </lineage>
</organism>
<reference evidence="3" key="2">
    <citation type="submission" date="2020-10" db="UniProtKB">
        <authorList>
            <consortium name="WormBaseParasite"/>
        </authorList>
    </citation>
    <scope>IDENTIFICATION</scope>
</reference>
<keyword evidence="2" id="KW-1185">Reference proteome</keyword>
<dbReference type="InterPro" id="IPR005069">
    <property type="entry name" value="Nucl-diP-sugar_transferase"/>
</dbReference>
<dbReference type="Pfam" id="PF03407">
    <property type="entry name" value="Nucleotid_trans"/>
    <property type="match status" value="1"/>
</dbReference>
<protein>
    <submittedName>
        <fullName evidence="3">Nucleotid_trans domain-containing protein</fullName>
    </submittedName>
</protein>
<dbReference type="PANTHER" id="PTHR31967">
    <property type="entry name" value="GROUNDHOG (HEDGEHOG-LIKE FAMILY)-RELATED"/>
    <property type="match status" value="1"/>
</dbReference>